<feature type="compositionally biased region" description="Low complexity" evidence="1">
    <location>
        <begin position="57"/>
        <end position="80"/>
    </location>
</feature>
<evidence type="ECO:0000313" key="4">
    <source>
        <dbReference type="Proteomes" id="UP000515511"/>
    </source>
</evidence>
<keyword evidence="2" id="KW-1133">Transmembrane helix</keyword>
<feature type="region of interest" description="Disordered" evidence="1">
    <location>
        <begin position="53"/>
        <end position="80"/>
    </location>
</feature>
<evidence type="ECO:0000256" key="2">
    <source>
        <dbReference type="SAM" id="Phobius"/>
    </source>
</evidence>
<keyword evidence="2" id="KW-0472">Membrane</keyword>
<organism evidence="3 4">
    <name type="scientific">Leifsonia shinshuensis</name>
    <dbReference type="NCBI Taxonomy" id="150026"/>
    <lineage>
        <taxon>Bacteria</taxon>
        <taxon>Bacillati</taxon>
        <taxon>Actinomycetota</taxon>
        <taxon>Actinomycetes</taxon>
        <taxon>Micrococcales</taxon>
        <taxon>Microbacteriaceae</taxon>
        <taxon>Leifsonia</taxon>
    </lineage>
</organism>
<sequence length="80" mass="8342">MSQLTTIIAAAAAETHVDLPMPTWAYGTIAIVTFLCLLGVIFSFRDVANRHSHRSATDAASHAGAPGATHHGTGHPTQGH</sequence>
<protein>
    <recommendedName>
        <fullName evidence="5">4-hydroxybenzoate polyprenyltransferase</fullName>
    </recommendedName>
</protein>
<feature type="transmembrane region" description="Helical" evidence="2">
    <location>
        <begin position="23"/>
        <end position="44"/>
    </location>
</feature>
<gene>
    <name evidence="3" type="ORF">F1C12_03965</name>
</gene>
<reference evidence="4" key="1">
    <citation type="submission" date="2019-09" db="EMBL/GenBank/DDBJ databases">
        <title>Antimicrobial potential of Antarctic Bacteria.</title>
        <authorList>
            <person name="Benaud N."/>
            <person name="Edwards R.J."/>
            <person name="Ferrari B.C."/>
        </authorList>
    </citation>
    <scope>NUCLEOTIDE SEQUENCE [LARGE SCALE GENOMIC DNA]</scope>
    <source>
        <strain evidence="4">INR9</strain>
    </source>
</reference>
<name>A0A7G6Y7A7_9MICO</name>
<dbReference type="EMBL" id="CP043641">
    <property type="protein sequence ID" value="QNE34372.1"/>
    <property type="molecule type" value="Genomic_DNA"/>
</dbReference>
<dbReference type="Proteomes" id="UP000515511">
    <property type="component" value="Chromosome"/>
</dbReference>
<dbReference type="KEGG" id="lse:F1C12_03965"/>
<accession>A0A7G6Y7A7</accession>
<keyword evidence="2" id="KW-0812">Transmembrane</keyword>
<evidence type="ECO:0000313" key="3">
    <source>
        <dbReference type="EMBL" id="QNE34372.1"/>
    </source>
</evidence>
<proteinExistence type="predicted"/>
<dbReference type="RefSeq" id="WP_185277537.1">
    <property type="nucleotide sequence ID" value="NZ_CP043641.1"/>
</dbReference>
<evidence type="ECO:0000256" key="1">
    <source>
        <dbReference type="SAM" id="MobiDB-lite"/>
    </source>
</evidence>
<evidence type="ECO:0008006" key="5">
    <source>
        <dbReference type="Google" id="ProtNLM"/>
    </source>
</evidence>
<dbReference type="AlphaFoldDB" id="A0A7G6Y7A7"/>